<sequence length="228" mass="25174">MHKISPKSLLGYSLEELSFARRSAGDSAAEGPKPKVVFVIGGPGSGKGTQCEFIREMGFTHLSAGELLREERQREGSELGAEIEAAMTSGKAVPSEVIAKLLEQAMRERGAWTQSASFVVDGYPRSEEQLRGWQTTLSSKVKLLCCLYLEVEKEEMRRRLLSRAENSGRVDDNEEVIEKRLSGFQADTEPLLKFFEDEGQLCTVDGSRAPQEVFADVESQLAEAPQEA</sequence>
<dbReference type="OMA" id="MENWIAL"/>
<dbReference type="InterPro" id="IPR027417">
    <property type="entry name" value="P-loop_NTPase"/>
</dbReference>
<dbReference type="Pfam" id="PF00406">
    <property type="entry name" value="ADK"/>
    <property type="match status" value="1"/>
</dbReference>
<dbReference type="EMBL" id="LSRX01000823">
    <property type="protein sequence ID" value="OLP88253.1"/>
    <property type="molecule type" value="Genomic_DNA"/>
</dbReference>
<protein>
    <submittedName>
        <fullName evidence="5">UMP-CMP kinase</fullName>
    </submittedName>
</protein>
<dbReference type="InterPro" id="IPR000850">
    <property type="entry name" value="Adenylat/UMP-CMP_kin"/>
</dbReference>
<gene>
    <name evidence="5" type="primary">cmpk</name>
    <name evidence="5" type="ORF">AK812_SmicGene30439</name>
</gene>
<dbReference type="OrthoDB" id="442176at2759"/>
<organism evidence="5 6">
    <name type="scientific">Symbiodinium microadriaticum</name>
    <name type="common">Dinoflagellate</name>
    <name type="synonym">Zooxanthella microadriatica</name>
    <dbReference type="NCBI Taxonomy" id="2951"/>
    <lineage>
        <taxon>Eukaryota</taxon>
        <taxon>Sar</taxon>
        <taxon>Alveolata</taxon>
        <taxon>Dinophyceae</taxon>
        <taxon>Suessiales</taxon>
        <taxon>Symbiodiniaceae</taxon>
        <taxon>Symbiodinium</taxon>
    </lineage>
</organism>
<name>A0A1Q9CZB3_SYMMI</name>
<dbReference type="PANTHER" id="PTHR23359">
    <property type="entry name" value="NUCLEOTIDE KINASE"/>
    <property type="match status" value="1"/>
</dbReference>
<comment type="caution">
    <text evidence="5">The sequence shown here is derived from an EMBL/GenBank/DDBJ whole genome shotgun (WGS) entry which is preliminary data.</text>
</comment>
<dbReference type="GO" id="GO:0005524">
    <property type="term" value="F:ATP binding"/>
    <property type="evidence" value="ECO:0007669"/>
    <property type="project" value="InterPro"/>
</dbReference>
<proteinExistence type="inferred from homology"/>
<dbReference type="AlphaFoldDB" id="A0A1Q9CZB3"/>
<dbReference type="Proteomes" id="UP000186817">
    <property type="component" value="Unassembled WGS sequence"/>
</dbReference>
<reference evidence="5 6" key="1">
    <citation type="submission" date="2016-02" db="EMBL/GenBank/DDBJ databases">
        <title>Genome analysis of coral dinoflagellate symbionts highlights evolutionary adaptations to a symbiotic lifestyle.</title>
        <authorList>
            <person name="Aranda M."/>
            <person name="Li Y."/>
            <person name="Liew Y.J."/>
            <person name="Baumgarten S."/>
            <person name="Simakov O."/>
            <person name="Wilson M."/>
            <person name="Piel J."/>
            <person name="Ashoor H."/>
            <person name="Bougouffa S."/>
            <person name="Bajic V.B."/>
            <person name="Ryu T."/>
            <person name="Ravasi T."/>
            <person name="Bayer T."/>
            <person name="Micklem G."/>
            <person name="Kim H."/>
            <person name="Bhak J."/>
            <person name="Lajeunesse T.C."/>
            <person name="Voolstra C.R."/>
        </authorList>
    </citation>
    <scope>NUCLEOTIDE SEQUENCE [LARGE SCALE GENOMIC DNA]</scope>
    <source>
        <strain evidence="5 6">CCMP2467</strain>
    </source>
</reference>
<dbReference type="PRINTS" id="PR00094">
    <property type="entry name" value="ADENYLTKNASE"/>
</dbReference>
<evidence type="ECO:0000313" key="6">
    <source>
        <dbReference type="Proteomes" id="UP000186817"/>
    </source>
</evidence>
<evidence type="ECO:0000256" key="2">
    <source>
        <dbReference type="ARBA" id="ARBA00022741"/>
    </source>
</evidence>
<dbReference type="HAMAP" id="MF_00235">
    <property type="entry name" value="Adenylate_kinase_Adk"/>
    <property type="match status" value="1"/>
</dbReference>
<dbReference type="InterPro" id="IPR033690">
    <property type="entry name" value="Adenylat_kinase_CS"/>
</dbReference>
<dbReference type="SUPFAM" id="SSF52540">
    <property type="entry name" value="P-loop containing nucleoside triphosphate hydrolases"/>
    <property type="match status" value="1"/>
</dbReference>
<evidence type="ECO:0000256" key="3">
    <source>
        <dbReference type="ARBA" id="ARBA00022777"/>
    </source>
</evidence>
<evidence type="ECO:0000256" key="1">
    <source>
        <dbReference type="ARBA" id="ARBA00022679"/>
    </source>
</evidence>
<dbReference type="GO" id="GO:0006139">
    <property type="term" value="P:nucleobase-containing compound metabolic process"/>
    <property type="evidence" value="ECO:0007669"/>
    <property type="project" value="InterPro"/>
</dbReference>
<accession>A0A1Q9CZB3</accession>
<comment type="similarity">
    <text evidence="4">Belongs to the adenylate kinase family.</text>
</comment>
<keyword evidence="6" id="KW-1185">Reference proteome</keyword>
<keyword evidence="1 4" id="KW-0808">Transferase</keyword>
<evidence type="ECO:0000256" key="4">
    <source>
        <dbReference type="RuleBase" id="RU003330"/>
    </source>
</evidence>
<dbReference type="GO" id="GO:0019205">
    <property type="term" value="F:nucleobase-containing compound kinase activity"/>
    <property type="evidence" value="ECO:0007669"/>
    <property type="project" value="InterPro"/>
</dbReference>
<dbReference type="CDD" id="cd01428">
    <property type="entry name" value="ADK"/>
    <property type="match status" value="1"/>
</dbReference>
<keyword evidence="3 4" id="KW-0418">Kinase</keyword>
<keyword evidence="2" id="KW-0547">Nucleotide-binding</keyword>
<dbReference type="PROSITE" id="PS00113">
    <property type="entry name" value="ADENYLATE_KINASE"/>
    <property type="match status" value="1"/>
</dbReference>
<evidence type="ECO:0000313" key="5">
    <source>
        <dbReference type="EMBL" id="OLP88253.1"/>
    </source>
</evidence>
<dbReference type="Gene3D" id="3.40.50.300">
    <property type="entry name" value="P-loop containing nucleotide triphosphate hydrolases"/>
    <property type="match status" value="1"/>
</dbReference>